<dbReference type="Proteomes" id="UP000175971">
    <property type="component" value="Unassembled WGS sequence"/>
</dbReference>
<dbReference type="Pfam" id="PF01061">
    <property type="entry name" value="ABC2_membrane"/>
    <property type="match status" value="1"/>
</dbReference>
<keyword evidence="6" id="KW-1003">Cell membrane</keyword>
<dbReference type="GO" id="GO:0046677">
    <property type="term" value="P:response to antibiotic"/>
    <property type="evidence" value="ECO:0007669"/>
    <property type="project" value="UniProtKB-KW"/>
</dbReference>
<comment type="similarity">
    <text evidence="6">Belongs to the ABC-2 integral membrane protein family.</text>
</comment>
<evidence type="ECO:0000259" key="8">
    <source>
        <dbReference type="PROSITE" id="PS51012"/>
    </source>
</evidence>
<evidence type="ECO:0000256" key="6">
    <source>
        <dbReference type="RuleBase" id="RU361157"/>
    </source>
</evidence>
<keyword evidence="6" id="KW-0813">Transport</keyword>
<dbReference type="PROSITE" id="PS51012">
    <property type="entry name" value="ABC_TM2"/>
    <property type="match status" value="1"/>
</dbReference>
<dbReference type="PANTHER" id="PTHR43229">
    <property type="entry name" value="NODULATION PROTEIN J"/>
    <property type="match status" value="1"/>
</dbReference>
<dbReference type="PATRIC" id="fig|518642.7.peg.2274"/>
<keyword evidence="4 6" id="KW-0472">Membrane</keyword>
<dbReference type="PANTHER" id="PTHR43229:SF2">
    <property type="entry name" value="NODULATION PROTEIN J"/>
    <property type="match status" value="1"/>
</dbReference>
<keyword evidence="5" id="KW-0046">Antibiotic resistance</keyword>
<dbReference type="GO" id="GO:0140359">
    <property type="term" value="F:ABC-type transporter activity"/>
    <property type="evidence" value="ECO:0007669"/>
    <property type="project" value="InterPro"/>
</dbReference>
<evidence type="ECO:0000256" key="1">
    <source>
        <dbReference type="ARBA" id="ARBA00004141"/>
    </source>
</evidence>
<evidence type="ECO:0000313" key="10">
    <source>
        <dbReference type="Proteomes" id="UP000175971"/>
    </source>
</evidence>
<feature type="compositionally biased region" description="Pro residues" evidence="7">
    <location>
        <begin position="10"/>
        <end position="22"/>
    </location>
</feature>
<dbReference type="EMBL" id="LJGZ01000004">
    <property type="protein sequence ID" value="OEV22310.1"/>
    <property type="molecule type" value="Genomic_DNA"/>
</dbReference>
<evidence type="ECO:0000256" key="4">
    <source>
        <dbReference type="ARBA" id="ARBA00023136"/>
    </source>
</evidence>
<evidence type="ECO:0000256" key="7">
    <source>
        <dbReference type="SAM" id="MobiDB-lite"/>
    </source>
</evidence>
<feature type="transmembrane region" description="Helical" evidence="6">
    <location>
        <begin position="249"/>
        <end position="270"/>
    </location>
</feature>
<dbReference type="AlphaFoldDB" id="A0A1E7M1E2"/>
<dbReference type="InterPro" id="IPR047817">
    <property type="entry name" value="ABC2_TM_bact-type"/>
</dbReference>
<proteinExistence type="inferred from homology"/>
<name>A0A1E7M1E2_9ACTN</name>
<evidence type="ECO:0000256" key="5">
    <source>
        <dbReference type="ARBA" id="ARBA00023251"/>
    </source>
</evidence>
<protein>
    <recommendedName>
        <fullName evidence="6">Transport permease protein</fullName>
    </recommendedName>
</protein>
<dbReference type="InterPro" id="IPR000412">
    <property type="entry name" value="ABC_2_transport"/>
</dbReference>
<evidence type="ECO:0000256" key="2">
    <source>
        <dbReference type="ARBA" id="ARBA00022692"/>
    </source>
</evidence>
<dbReference type="InterPro" id="IPR013525">
    <property type="entry name" value="ABC2_TM"/>
</dbReference>
<dbReference type="InterPro" id="IPR051784">
    <property type="entry name" value="Nod_factor_ABC_transporter"/>
</dbReference>
<dbReference type="RefSeq" id="WP_070199370.1">
    <property type="nucleotide sequence ID" value="NZ_LJGZ01000004.1"/>
</dbReference>
<organism evidence="9 10">
    <name type="scientific">Streptomyces nanshensis</name>
    <dbReference type="NCBI Taxonomy" id="518642"/>
    <lineage>
        <taxon>Bacteria</taxon>
        <taxon>Bacillati</taxon>
        <taxon>Actinomycetota</taxon>
        <taxon>Actinomycetes</taxon>
        <taxon>Kitasatosporales</taxon>
        <taxon>Streptomycetaceae</taxon>
        <taxon>Streptomyces</taxon>
    </lineage>
</organism>
<keyword evidence="3 6" id="KW-1133">Transmembrane helix</keyword>
<evidence type="ECO:0000256" key="3">
    <source>
        <dbReference type="ARBA" id="ARBA00022989"/>
    </source>
</evidence>
<comment type="caution">
    <text evidence="9">The sequence shown here is derived from an EMBL/GenBank/DDBJ whole genome shotgun (WGS) entry which is preliminary data.</text>
</comment>
<reference evidence="9 10" key="1">
    <citation type="journal article" date="2016" name="Front. Microbiol.">
        <title>Comparative Genomics Analysis of Streptomyces Species Reveals Their Adaptation to the Marine Environment and Their Diversity at the Genomic Level.</title>
        <authorList>
            <person name="Tian X."/>
            <person name="Zhang Z."/>
            <person name="Yang T."/>
            <person name="Chen M."/>
            <person name="Li J."/>
            <person name="Chen F."/>
            <person name="Yang J."/>
            <person name="Li W."/>
            <person name="Zhang B."/>
            <person name="Zhang Z."/>
            <person name="Wu J."/>
            <person name="Zhang C."/>
            <person name="Long L."/>
            <person name="Xiao J."/>
        </authorList>
    </citation>
    <scope>NUCLEOTIDE SEQUENCE [LARGE SCALE GENOMIC DNA]</scope>
    <source>
        <strain evidence="9 10">SCSIO M10372</strain>
    </source>
</reference>
<dbReference type="PIRSF" id="PIRSF006648">
    <property type="entry name" value="DrrB"/>
    <property type="match status" value="1"/>
</dbReference>
<feature type="domain" description="ABC transmembrane type-2" evidence="8">
    <location>
        <begin position="45"/>
        <end position="273"/>
    </location>
</feature>
<feature type="transmembrane region" description="Helical" evidence="6">
    <location>
        <begin position="192"/>
        <end position="212"/>
    </location>
</feature>
<dbReference type="OrthoDB" id="670210at2"/>
<evidence type="ECO:0000313" key="9">
    <source>
        <dbReference type="EMBL" id="OEV22310.1"/>
    </source>
</evidence>
<keyword evidence="10" id="KW-1185">Reference proteome</keyword>
<dbReference type="GO" id="GO:0043190">
    <property type="term" value="C:ATP-binding cassette (ABC) transporter complex"/>
    <property type="evidence" value="ECO:0007669"/>
    <property type="project" value="InterPro"/>
</dbReference>
<gene>
    <name evidence="9" type="ORF">AN221_01205</name>
</gene>
<feature type="transmembrane region" description="Helical" evidence="6">
    <location>
        <begin position="137"/>
        <end position="155"/>
    </location>
</feature>
<feature type="region of interest" description="Disordered" evidence="7">
    <location>
        <begin position="1"/>
        <end position="23"/>
    </location>
</feature>
<feature type="transmembrane region" description="Helical" evidence="6">
    <location>
        <begin position="46"/>
        <end position="66"/>
    </location>
</feature>
<feature type="transmembrane region" description="Helical" evidence="6">
    <location>
        <begin position="161"/>
        <end position="185"/>
    </location>
</feature>
<feature type="transmembrane region" description="Helical" evidence="6">
    <location>
        <begin position="78"/>
        <end position="103"/>
    </location>
</feature>
<sequence>MSDTAVVRPPRAPGTPVPPGRAPGPLTHAAVLAARSVRISRRNTDALIMSLALPIMLMLIFVYFFGGAIETSALYDSYVMYVVPGVILLCAGFGAATTATAVSEDMKGGIIDRFRSVDVGGTPILAGHVAASTVRNLCATAVVFGVALLIGFRPAASWDGWLLAATVLVAYIVALSWISAAIGLLARSPEAASGFTFFMSFLPYPSSAFVQVESMPSWLHGFAEHQPITPAIESLRGLLLGQEVGNTPWIALAWAGGMLAVALAASGVLFRVRTR</sequence>
<accession>A0A1E7M1E2</accession>
<keyword evidence="2 6" id="KW-0812">Transmembrane</keyword>
<comment type="subcellular location">
    <subcellularLocation>
        <location evidence="6">Cell membrane</location>
        <topology evidence="6">Multi-pass membrane protein</topology>
    </subcellularLocation>
    <subcellularLocation>
        <location evidence="1">Membrane</location>
        <topology evidence="1">Multi-pass membrane protein</topology>
    </subcellularLocation>
</comment>